<proteinExistence type="predicted"/>
<feature type="transmembrane region" description="Helical" evidence="2">
    <location>
        <begin position="533"/>
        <end position="550"/>
    </location>
</feature>
<evidence type="ECO:0000256" key="2">
    <source>
        <dbReference type="SAM" id="Phobius"/>
    </source>
</evidence>
<feature type="transmembrane region" description="Helical" evidence="2">
    <location>
        <begin position="323"/>
        <end position="344"/>
    </location>
</feature>
<sequence length="602" mass="66193">MEPARSGTSAQLELPGERRRVTEGESGGLSNSPPKQVSSVASFQENRPVKRLCGSVFCGQSTRVQPTGGVGGFVAEFAFFPVGPSSATQPHGPHGKLANVVEVQLKRYLLDRCSDGKSASRRFLESLAAMSSLLLAIPLCTFVLCGTLPLASPGDGFWANWAFNFLAHPILNYVMARGQLAVMARAFSQEDRRRIRWINRLVPLVDPALCLLLHLLLSLADVYPIPAAPVLSCIPALIGSMVCYLRMLPRDLLTPEARSFMKFTFVNWGFWVAQFATMLLWVARFPLMPEHWQAMSTLGNGVLVFFAGWLAQKIADRFGVPKYLLVEVNLAAFFLGLFFSASLMSTAKSLRVVLLITLLDAGKAVVLSAKLLWELIQACPAEDCLYRSCSTLDPSDIGVSEAEATRVTHEPTQAAPTCCSTIRAAIGALVQKVAAARSVGRRLRGLLQQIESQTQSEMSSSDISPGNAQLLKVLTHSWVALAVMELCEVLAPIFYMMLAMLLHSDFAQNRAFFRQFRQETPAQFHDGMVNNTIAVAIEVIVQLGMQTWLLRMFGINLFEFTGAILRLDYTCYVFGMSCCCIVWLAVTIEHFGTWGILETLSS</sequence>
<feature type="transmembrane region" description="Helical" evidence="2">
    <location>
        <begin position="478"/>
        <end position="502"/>
    </location>
</feature>
<dbReference type="OrthoDB" id="439926at2759"/>
<gene>
    <name evidence="3" type="ORF">SNAT2548_LOCUS21127</name>
</gene>
<dbReference type="Proteomes" id="UP000604046">
    <property type="component" value="Unassembled WGS sequence"/>
</dbReference>
<organism evidence="3 4">
    <name type="scientific">Symbiodinium natans</name>
    <dbReference type="NCBI Taxonomy" id="878477"/>
    <lineage>
        <taxon>Eukaryota</taxon>
        <taxon>Sar</taxon>
        <taxon>Alveolata</taxon>
        <taxon>Dinophyceae</taxon>
        <taxon>Suessiales</taxon>
        <taxon>Symbiodiniaceae</taxon>
        <taxon>Symbiodinium</taxon>
    </lineage>
</organism>
<dbReference type="AlphaFoldDB" id="A0A812QB10"/>
<reference evidence="3" key="1">
    <citation type="submission" date="2021-02" db="EMBL/GenBank/DDBJ databases">
        <authorList>
            <person name="Dougan E. K."/>
            <person name="Rhodes N."/>
            <person name="Thang M."/>
            <person name="Chan C."/>
        </authorList>
    </citation>
    <scope>NUCLEOTIDE SEQUENCE</scope>
</reference>
<feature type="transmembrane region" description="Helical" evidence="2">
    <location>
        <begin position="127"/>
        <end position="151"/>
    </location>
</feature>
<feature type="transmembrane region" description="Helical" evidence="2">
    <location>
        <begin position="157"/>
        <end position="176"/>
    </location>
</feature>
<protein>
    <submittedName>
        <fullName evidence="3">Uncharacterized protein</fullName>
    </submittedName>
</protein>
<feature type="region of interest" description="Disordered" evidence="1">
    <location>
        <begin position="1"/>
        <end position="43"/>
    </location>
</feature>
<evidence type="ECO:0000313" key="4">
    <source>
        <dbReference type="Proteomes" id="UP000604046"/>
    </source>
</evidence>
<evidence type="ECO:0000256" key="1">
    <source>
        <dbReference type="SAM" id="MobiDB-lite"/>
    </source>
</evidence>
<keyword evidence="2" id="KW-0472">Membrane</keyword>
<feature type="transmembrane region" description="Helical" evidence="2">
    <location>
        <begin position="291"/>
        <end position="311"/>
    </location>
</feature>
<keyword evidence="2" id="KW-0812">Transmembrane</keyword>
<name>A0A812QB10_9DINO</name>
<feature type="transmembrane region" description="Helical" evidence="2">
    <location>
        <begin position="265"/>
        <end position="285"/>
    </location>
</feature>
<feature type="transmembrane region" description="Helical" evidence="2">
    <location>
        <begin position="197"/>
        <end position="217"/>
    </location>
</feature>
<evidence type="ECO:0000313" key="3">
    <source>
        <dbReference type="EMBL" id="CAE7387433.1"/>
    </source>
</evidence>
<feature type="transmembrane region" description="Helical" evidence="2">
    <location>
        <begin position="223"/>
        <end position="245"/>
    </location>
</feature>
<feature type="compositionally biased region" description="Polar residues" evidence="1">
    <location>
        <begin position="28"/>
        <end position="43"/>
    </location>
</feature>
<keyword evidence="4" id="KW-1185">Reference proteome</keyword>
<comment type="caution">
    <text evidence="3">The sequence shown here is derived from an EMBL/GenBank/DDBJ whole genome shotgun (WGS) entry which is preliminary data.</text>
</comment>
<feature type="transmembrane region" description="Helical" evidence="2">
    <location>
        <begin position="571"/>
        <end position="597"/>
    </location>
</feature>
<keyword evidence="2" id="KW-1133">Transmembrane helix</keyword>
<accession>A0A812QB10</accession>
<dbReference type="EMBL" id="CAJNDS010002236">
    <property type="protein sequence ID" value="CAE7387433.1"/>
    <property type="molecule type" value="Genomic_DNA"/>
</dbReference>
<feature type="compositionally biased region" description="Polar residues" evidence="1">
    <location>
        <begin position="1"/>
        <end position="11"/>
    </location>
</feature>